<reference evidence="1" key="1">
    <citation type="submission" date="2018-01" db="EMBL/GenBank/DDBJ databases">
        <authorList>
            <person name="Krukenberg V."/>
        </authorList>
    </citation>
    <scope>NUCLEOTIDE SEQUENCE</scope>
    <source>
        <strain evidence="1">E20ANME2</strain>
    </source>
</reference>
<comment type="caution">
    <text evidence="1">The sequence shown here is derived from an EMBL/GenBank/DDBJ whole genome shotgun (WGS) entry which is preliminary data.</text>
</comment>
<proteinExistence type="predicted"/>
<evidence type="ECO:0000313" key="1">
    <source>
        <dbReference type="EMBL" id="PXF60965.1"/>
    </source>
</evidence>
<evidence type="ECO:0000313" key="2">
    <source>
        <dbReference type="Proteomes" id="UP000248329"/>
    </source>
</evidence>
<name>A0AC61L3U8_9EURY</name>
<protein>
    <submittedName>
        <fullName evidence="1">Phage tail protein</fullName>
    </submittedName>
</protein>
<gene>
    <name evidence="1" type="ORF">C4B59_06325</name>
</gene>
<sequence length="145" mass="16499">MSERKDPYRNSRFLLEIDGITQAGFSDVTIPDISTDPVEYREGNEDTTVRKLPGLTKYGNLTLKWGITDSLELFNWRKLVMQGKMGDSRKNIAIVLMDEEGNAAARWEFKEAWPIKYDTPDLSAKGNDVAIETLEIAHEGMDRTQ</sequence>
<dbReference type="Proteomes" id="UP000248329">
    <property type="component" value="Unassembled WGS sequence"/>
</dbReference>
<accession>A0AC61L3U8</accession>
<organism evidence="1 2">
    <name type="scientific">Candidatus Methanogaster sp</name>
    <dbReference type="NCBI Taxonomy" id="3386292"/>
    <lineage>
        <taxon>Archaea</taxon>
        <taxon>Methanobacteriati</taxon>
        <taxon>Methanobacteriota</taxon>
        <taxon>Stenosarchaea group</taxon>
        <taxon>Methanomicrobia</taxon>
        <taxon>Methanosarcinales</taxon>
        <taxon>ANME-2 cluster</taxon>
        <taxon>Candidatus Methanogasteraceae</taxon>
        <taxon>Candidatus Methanogaster</taxon>
    </lineage>
</organism>
<dbReference type="EMBL" id="PQXF01000009">
    <property type="protein sequence ID" value="PXF60965.1"/>
    <property type="molecule type" value="Genomic_DNA"/>
</dbReference>